<keyword evidence="2" id="KW-1185">Reference proteome</keyword>
<gene>
    <name evidence="1" type="ORF">GCM10023318_37960</name>
</gene>
<reference evidence="2" key="1">
    <citation type="journal article" date="2019" name="Int. J. Syst. Evol. Microbiol.">
        <title>The Global Catalogue of Microorganisms (GCM) 10K type strain sequencing project: providing services to taxonomists for standard genome sequencing and annotation.</title>
        <authorList>
            <consortium name="The Broad Institute Genomics Platform"/>
            <consortium name="The Broad Institute Genome Sequencing Center for Infectious Disease"/>
            <person name="Wu L."/>
            <person name="Ma J."/>
        </authorList>
    </citation>
    <scope>NUCLEOTIDE SEQUENCE [LARGE SCALE GENOMIC DNA]</scope>
    <source>
        <strain evidence="2">JCM 18298</strain>
    </source>
</reference>
<comment type="caution">
    <text evidence="1">The sequence shown here is derived from an EMBL/GenBank/DDBJ whole genome shotgun (WGS) entry which is preliminary data.</text>
</comment>
<evidence type="ECO:0000313" key="2">
    <source>
        <dbReference type="Proteomes" id="UP001500603"/>
    </source>
</evidence>
<dbReference type="RefSeq" id="WP_345496871.1">
    <property type="nucleotide sequence ID" value="NZ_BAABJM010000003.1"/>
</dbReference>
<dbReference type="EMBL" id="BAABJM010000003">
    <property type="protein sequence ID" value="GAA5058528.1"/>
    <property type="molecule type" value="Genomic_DNA"/>
</dbReference>
<sequence>MLSFLIALVVIVGLAVLIARITANSTTWDLIARAGSWDLLDRDTERVRAEIAAIDSHGRDHR</sequence>
<proteinExistence type="predicted"/>
<dbReference type="Proteomes" id="UP001500603">
    <property type="component" value="Unassembled WGS sequence"/>
</dbReference>
<organism evidence="1 2">
    <name type="scientific">Nocardia callitridis</name>
    <dbReference type="NCBI Taxonomy" id="648753"/>
    <lineage>
        <taxon>Bacteria</taxon>
        <taxon>Bacillati</taxon>
        <taxon>Actinomycetota</taxon>
        <taxon>Actinomycetes</taxon>
        <taxon>Mycobacteriales</taxon>
        <taxon>Nocardiaceae</taxon>
        <taxon>Nocardia</taxon>
    </lineage>
</organism>
<evidence type="ECO:0000313" key="1">
    <source>
        <dbReference type="EMBL" id="GAA5058528.1"/>
    </source>
</evidence>
<name>A0ABP9KHH1_9NOCA</name>
<accession>A0ABP9KHH1</accession>
<protein>
    <submittedName>
        <fullName evidence="1">Uncharacterized protein</fullName>
    </submittedName>
</protein>